<dbReference type="Proteomes" id="UP001498469">
    <property type="component" value="Unassembled WGS sequence"/>
</dbReference>
<proteinExistence type="predicted"/>
<keyword evidence="1" id="KW-0812">Transmembrane</keyword>
<name>A0ABU7UV80_9CLOT</name>
<evidence type="ECO:0000313" key="2">
    <source>
        <dbReference type="EMBL" id="MEF2115262.1"/>
    </source>
</evidence>
<evidence type="ECO:0000313" key="3">
    <source>
        <dbReference type="Proteomes" id="UP001498469"/>
    </source>
</evidence>
<evidence type="ECO:0000256" key="1">
    <source>
        <dbReference type="SAM" id="Phobius"/>
    </source>
</evidence>
<feature type="transmembrane region" description="Helical" evidence="1">
    <location>
        <begin position="141"/>
        <end position="158"/>
    </location>
</feature>
<dbReference type="EMBL" id="JAZHFS010000046">
    <property type="protein sequence ID" value="MEF2115262.1"/>
    <property type="molecule type" value="Genomic_DNA"/>
</dbReference>
<keyword evidence="1" id="KW-0472">Membrane</keyword>
<keyword evidence="3" id="KW-1185">Reference proteome</keyword>
<reference evidence="2 3" key="1">
    <citation type="submission" date="2023-11" db="EMBL/GenBank/DDBJ databases">
        <title>Draft genome sequence of a psychrophilic Clostridium strain from permafrost water brine.</title>
        <authorList>
            <person name="Shcherbakova V.A."/>
            <person name="Trubitsyn V.E."/>
            <person name="Zakharyuk A.G."/>
        </authorList>
    </citation>
    <scope>NUCLEOTIDE SEQUENCE [LARGE SCALE GENOMIC DNA]</scope>
    <source>
        <strain evidence="2 3">14F</strain>
    </source>
</reference>
<keyword evidence="1" id="KW-1133">Transmembrane helix</keyword>
<comment type="caution">
    <text evidence="2">The sequence shown here is derived from an EMBL/GenBank/DDBJ whole genome shotgun (WGS) entry which is preliminary data.</text>
</comment>
<feature type="transmembrane region" description="Helical" evidence="1">
    <location>
        <begin position="178"/>
        <end position="196"/>
    </location>
</feature>
<sequence length="233" mass="26621">MNSKIELCNELQSSLKDFRNGTELQNNKDYLGAYNAFKSVSSKDVKRFVVAKGKISECFNSYSRDVFLQAKDLAIKLDYQGAIDDVNLVLSIDSNNENAKVLNIVWDNCSSKVIKEVKGDTDNIVDQTNIKRKTHFVMKKIFIFPILGAVLFILYYIGLQFTNNNGYELVGIYSYLRYLIPVISFILICPLIIMVIKNIKIIKNIKGIYKNQKKIEPENVVREEIDQATKIAV</sequence>
<dbReference type="RefSeq" id="WP_216254299.1">
    <property type="nucleotide sequence ID" value="NZ_JAZHFS010000046.1"/>
</dbReference>
<gene>
    <name evidence="2" type="ORF">SJI18_23570</name>
</gene>
<accession>A0ABU7UV80</accession>
<organism evidence="2 3">
    <name type="scientific">Clostridium frigoriphilum</name>
    <dbReference type="NCBI Taxonomy" id="443253"/>
    <lineage>
        <taxon>Bacteria</taxon>
        <taxon>Bacillati</taxon>
        <taxon>Bacillota</taxon>
        <taxon>Clostridia</taxon>
        <taxon>Eubacteriales</taxon>
        <taxon>Clostridiaceae</taxon>
        <taxon>Clostridium</taxon>
    </lineage>
</organism>
<protein>
    <submittedName>
        <fullName evidence="2">Uncharacterized protein</fullName>
    </submittedName>
</protein>